<feature type="transmembrane region" description="Helical" evidence="1">
    <location>
        <begin position="42"/>
        <end position="63"/>
    </location>
</feature>
<feature type="transmembrane region" description="Helical" evidence="1">
    <location>
        <begin position="368"/>
        <end position="391"/>
    </location>
</feature>
<reference evidence="2 3" key="1">
    <citation type="journal article" date="2019" name="Int. J. Syst. Evol. Microbiol.">
        <title>The Global Catalogue of Microorganisms (GCM) 10K type strain sequencing project: providing services to taxonomists for standard genome sequencing and annotation.</title>
        <authorList>
            <consortium name="The Broad Institute Genomics Platform"/>
            <consortium name="The Broad Institute Genome Sequencing Center for Infectious Disease"/>
            <person name="Wu L."/>
            <person name="Ma J."/>
        </authorList>
    </citation>
    <scope>NUCLEOTIDE SEQUENCE [LARGE SCALE GENOMIC DNA]</scope>
    <source>
        <strain evidence="2 3">GX26</strain>
    </source>
</reference>
<dbReference type="RefSeq" id="WP_336351464.1">
    <property type="nucleotide sequence ID" value="NZ_JAZAQL010000003.1"/>
</dbReference>
<gene>
    <name evidence="2" type="ORF">ACFQGB_16760</name>
</gene>
<evidence type="ECO:0000313" key="3">
    <source>
        <dbReference type="Proteomes" id="UP001596395"/>
    </source>
</evidence>
<dbReference type="AlphaFoldDB" id="A0ABD5VI21"/>
<evidence type="ECO:0000256" key="1">
    <source>
        <dbReference type="SAM" id="Phobius"/>
    </source>
</evidence>
<feature type="transmembrane region" description="Helical" evidence="1">
    <location>
        <begin position="254"/>
        <end position="273"/>
    </location>
</feature>
<comment type="caution">
    <text evidence="2">The sequence shown here is derived from an EMBL/GenBank/DDBJ whole genome shotgun (WGS) entry which is preliminary data.</text>
</comment>
<keyword evidence="3" id="KW-1185">Reference proteome</keyword>
<accession>A0ABD5VI21</accession>
<feature type="transmembrane region" description="Helical" evidence="1">
    <location>
        <begin position="203"/>
        <end position="228"/>
    </location>
</feature>
<feature type="transmembrane region" description="Helical" evidence="1">
    <location>
        <begin position="343"/>
        <end position="362"/>
    </location>
</feature>
<feature type="transmembrane region" description="Helical" evidence="1">
    <location>
        <begin position="412"/>
        <end position="438"/>
    </location>
</feature>
<dbReference type="Proteomes" id="UP001596395">
    <property type="component" value="Unassembled WGS sequence"/>
</dbReference>
<organism evidence="2 3">
    <name type="scientific">Halorubellus litoreus</name>
    <dbReference type="NCBI Taxonomy" id="755308"/>
    <lineage>
        <taxon>Archaea</taxon>
        <taxon>Methanobacteriati</taxon>
        <taxon>Methanobacteriota</taxon>
        <taxon>Stenosarchaea group</taxon>
        <taxon>Halobacteria</taxon>
        <taxon>Halobacteriales</taxon>
        <taxon>Halorubellaceae</taxon>
        <taxon>Halorubellus</taxon>
    </lineage>
</organism>
<feature type="transmembrane region" description="Helical" evidence="1">
    <location>
        <begin position="83"/>
        <end position="103"/>
    </location>
</feature>
<sequence>MSTPTESTGSNSGMRTLRHGLTLGRVDLRRVVRKSIDRTSQILAYAVLLVVFGGAGGYGAYFFGREVGLGGALPFEYSMLEVGRGAFAIMWLFFAVIIVVRTVGTRGTLENDVGVLSVVPTREAVLGVLVSEFVLALAYALPLFSVLAVGYSVGAGTYTLLATAPLAAVAASATAVSFAYPLGLAIRHVVTRIPFVARHKGPLIVLVFVAYMALILSDVLGNVVVTIFEPMQQAPTAWFADLLLLGSPVAASPLRAALALALVPAFAAASVLVTTRVADRHWFADPVLAGTEDDDVDVDPNTDRHDDGLLLRVEDALGGVVGRGTAAVTVLAWKRAARAPLKLLYVAYPLLFAIGFLADIVQTGEVPAFAPAGALLFVAWAGAVVFTLNPLGDQGSALPATVLSRVGGRQFIGAHVLAGAIVTIPVGTALVVALALAVPLEADVLAAVALGTPASVLVGSLFAVGIGMLFPRYEAVNITRSTKAVVPSLLAFLAYSLFLVLVVAAAGIVYEPAVEPFVAAIASWLLPFGWSVTADTVGLAARAALVPLAIAPFASAWYAIRRFDRVTLD</sequence>
<keyword evidence="1" id="KW-0812">Transmembrane</keyword>
<feature type="transmembrane region" description="Helical" evidence="1">
    <location>
        <begin position="539"/>
        <end position="560"/>
    </location>
</feature>
<feature type="transmembrane region" description="Helical" evidence="1">
    <location>
        <begin position="490"/>
        <end position="510"/>
    </location>
</feature>
<feature type="transmembrane region" description="Helical" evidence="1">
    <location>
        <begin position="124"/>
        <end position="151"/>
    </location>
</feature>
<dbReference type="EMBL" id="JBHSXN010000003">
    <property type="protein sequence ID" value="MFC6954518.1"/>
    <property type="molecule type" value="Genomic_DNA"/>
</dbReference>
<name>A0ABD5VI21_9EURY</name>
<evidence type="ECO:0000313" key="2">
    <source>
        <dbReference type="EMBL" id="MFC6954518.1"/>
    </source>
</evidence>
<evidence type="ECO:0008006" key="4">
    <source>
        <dbReference type="Google" id="ProtNLM"/>
    </source>
</evidence>
<proteinExistence type="predicted"/>
<feature type="transmembrane region" description="Helical" evidence="1">
    <location>
        <begin position="157"/>
        <end position="182"/>
    </location>
</feature>
<protein>
    <recommendedName>
        <fullName evidence="4">ABC-2 type transport system permease protein</fullName>
    </recommendedName>
</protein>
<keyword evidence="1" id="KW-0472">Membrane</keyword>
<feature type="transmembrane region" description="Helical" evidence="1">
    <location>
        <begin position="444"/>
        <end position="470"/>
    </location>
</feature>
<keyword evidence="1" id="KW-1133">Transmembrane helix</keyword>